<evidence type="ECO:0000256" key="6">
    <source>
        <dbReference type="ARBA" id="ARBA00023163"/>
    </source>
</evidence>
<organism evidence="9 10">
    <name type="scientific">Extremus antarcticus</name>
    <dbReference type="NCBI Taxonomy" id="702011"/>
    <lineage>
        <taxon>Eukaryota</taxon>
        <taxon>Fungi</taxon>
        <taxon>Dikarya</taxon>
        <taxon>Ascomycota</taxon>
        <taxon>Pezizomycotina</taxon>
        <taxon>Dothideomycetes</taxon>
        <taxon>Dothideomycetidae</taxon>
        <taxon>Mycosphaerellales</taxon>
        <taxon>Extremaceae</taxon>
        <taxon>Extremus</taxon>
    </lineage>
</organism>
<keyword evidence="5" id="KW-0805">Transcription regulation</keyword>
<feature type="compositionally biased region" description="Polar residues" evidence="7">
    <location>
        <begin position="654"/>
        <end position="663"/>
    </location>
</feature>
<dbReference type="InterPro" id="IPR011011">
    <property type="entry name" value="Znf_FYVE_PHD"/>
</dbReference>
<evidence type="ECO:0000256" key="2">
    <source>
        <dbReference type="ARBA" id="ARBA00022723"/>
    </source>
</evidence>
<comment type="caution">
    <text evidence="9">The sequence shown here is derived from an EMBL/GenBank/DDBJ whole genome shotgun (WGS) entry which is preliminary data.</text>
</comment>
<dbReference type="GO" id="GO:0008270">
    <property type="term" value="F:zinc ion binding"/>
    <property type="evidence" value="ECO:0007669"/>
    <property type="project" value="UniProtKB-KW"/>
</dbReference>
<evidence type="ECO:0000256" key="4">
    <source>
        <dbReference type="ARBA" id="ARBA00022833"/>
    </source>
</evidence>
<sequence>MVETSANHKRSVFHICLHKGFAHERLFLQRNIRHALDAHEEILARVTAFKDPPELNGGMVANERTAAGWNYPTPAVLEGLMKGEKPVLSIDGLRIRHPQSKAKTNGRSGGHGEDGCEHLEWLPSPDVGFVVPCTVVIHVVNPAIKGDGRDVCYESRQATIKEEKTNGVSDYGVELDSPFRIEIGKLSTATETGTRGYRWNWTVATEYLLRVTIRCQDNRDYADLVYELEGDGTAGRDRRSLRQIPATAGLLTASWNGLPECPKPGESLILERPSDQKSGEPWGLKALEPAYKLEVAMGWTKPYETPLQRYNQKCEKASRLHTQLPTPTSSDGHDTALPRHEIIYKYEDGLFTRTSTVQGLACPLCPGKRAHSSMDRLRLHCATYHDHFKFETEDTVRQTQGSDVTRHIVWISLSQEDTNERRNQPRTLEKMHWIAPQRPFNIAAQLSGEDNWMGTPRSKAKDGRGRPPKGKGKESPSMGPPRPVRKRPAPEDLEDLTDDRPAKRRVPNVPGIKFYHTTSKQSIAPDSLVSNSDEDIDESWLNDRASRDLEDAGITGVAKEFSLLFDAHLEREQPETDLFAKEALIRFVRKYQLKLQDLEWQQLFRKKLRLLHEHNVIGHETLSYCLQQLEDRRRTTPARSEAHATAGAEEEQQVQDADTTASGLTDGRTTSKERKRWANGRMVNIGGESGMSPPMNSEELLARRKSATPRTNGVPQTNGAPPTRQMSATPQTNGVPHVNGTPTPNGVSTISGGSPQPPPQSTVKGLCTCGKSAAWQRATIACADPRCLRKDFHLTCVGLEQRVQGWRCLDCA</sequence>
<dbReference type="PROSITE" id="PS01359">
    <property type="entry name" value="ZF_PHD_1"/>
    <property type="match status" value="1"/>
</dbReference>
<accession>A0AAJ0GEM4</accession>
<keyword evidence="10" id="KW-1185">Reference proteome</keyword>
<comment type="similarity">
    <text evidence="1">Belongs to the VEFS (VRN2-EMF2-FIS2-SU(Z)12) family.</text>
</comment>
<dbReference type="SUPFAM" id="SSF57903">
    <property type="entry name" value="FYVE/PHD zinc finger"/>
    <property type="match status" value="1"/>
</dbReference>
<evidence type="ECO:0000259" key="8">
    <source>
        <dbReference type="Pfam" id="PF09733"/>
    </source>
</evidence>
<dbReference type="EMBL" id="JAWDJX010000007">
    <property type="protein sequence ID" value="KAK3056033.1"/>
    <property type="molecule type" value="Genomic_DNA"/>
</dbReference>
<proteinExistence type="inferred from homology"/>
<dbReference type="Proteomes" id="UP001271007">
    <property type="component" value="Unassembled WGS sequence"/>
</dbReference>
<dbReference type="Gene3D" id="3.30.40.10">
    <property type="entry name" value="Zinc/RING finger domain, C3HC4 (zinc finger)"/>
    <property type="match status" value="1"/>
</dbReference>
<feature type="compositionally biased region" description="Polar residues" evidence="7">
    <location>
        <begin position="708"/>
        <end position="750"/>
    </location>
</feature>
<evidence type="ECO:0000256" key="5">
    <source>
        <dbReference type="ARBA" id="ARBA00023015"/>
    </source>
</evidence>
<evidence type="ECO:0000256" key="3">
    <source>
        <dbReference type="ARBA" id="ARBA00022771"/>
    </source>
</evidence>
<evidence type="ECO:0000256" key="1">
    <source>
        <dbReference type="ARBA" id="ARBA00007416"/>
    </source>
</evidence>
<feature type="region of interest" description="Disordered" evidence="7">
    <location>
        <begin position="444"/>
        <end position="509"/>
    </location>
</feature>
<keyword evidence="3" id="KW-0863">Zinc-finger</keyword>
<dbReference type="InterPro" id="IPR013083">
    <property type="entry name" value="Znf_RING/FYVE/PHD"/>
</dbReference>
<dbReference type="CDD" id="cd21552">
    <property type="entry name" value="VEFS-box_ctSUZ12-like"/>
    <property type="match status" value="1"/>
</dbReference>
<name>A0AAJ0GEM4_9PEZI</name>
<keyword evidence="2" id="KW-0479">Metal-binding</keyword>
<protein>
    <recommendedName>
        <fullName evidence="8">Polycomb protein VEFS-Box domain-containing protein</fullName>
    </recommendedName>
</protein>
<dbReference type="InterPro" id="IPR019786">
    <property type="entry name" value="Zinc_finger_PHD-type_CS"/>
</dbReference>
<evidence type="ECO:0000256" key="7">
    <source>
        <dbReference type="SAM" id="MobiDB-lite"/>
    </source>
</evidence>
<keyword evidence="6" id="KW-0804">Transcription</keyword>
<evidence type="ECO:0000313" key="10">
    <source>
        <dbReference type="Proteomes" id="UP001271007"/>
    </source>
</evidence>
<feature type="region of interest" description="Disordered" evidence="7">
    <location>
        <begin position="635"/>
        <end position="761"/>
    </location>
</feature>
<reference evidence="9" key="1">
    <citation type="submission" date="2023-04" db="EMBL/GenBank/DDBJ databases">
        <title>Black Yeasts Isolated from many extreme environments.</title>
        <authorList>
            <person name="Coleine C."/>
            <person name="Stajich J.E."/>
            <person name="Selbmann L."/>
        </authorList>
    </citation>
    <scope>NUCLEOTIDE SEQUENCE</scope>
    <source>
        <strain evidence="9">CCFEE 5312</strain>
    </source>
</reference>
<dbReference type="Pfam" id="PF09733">
    <property type="entry name" value="VEFS-Box"/>
    <property type="match status" value="1"/>
</dbReference>
<feature type="domain" description="Polycomb protein VEFS-Box" evidence="8">
    <location>
        <begin position="513"/>
        <end position="621"/>
    </location>
</feature>
<dbReference type="AlphaFoldDB" id="A0AAJ0GEM4"/>
<evidence type="ECO:0000313" key="9">
    <source>
        <dbReference type="EMBL" id="KAK3056033.1"/>
    </source>
</evidence>
<gene>
    <name evidence="9" type="ORF">LTR09_003269</name>
</gene>
<keyword evidence="4" id="KW-0862">Zinc</keyword>
<dbReference type="InterPro" id="IPR019135">
    <property type="entry name" value="Polycomb_protein_VEFS-Box"/>
</dbReference>